<comment type="caution">
    <text evidence="3">The sequence shown here is derived from an EMBL/GenBank/DDBJ whole genome shotgun (WGS) entry which is preliminary data.</text>
</comment>
<dbReference type="EMBL" id="JBHRTB010000010">
    <property type="protein sequence ID" value="MFC3145517.1"/>
    <property type="molecule type" value="Genomic_DNA"/>
</dbReference>
<sequence length="162" mass="16164">MTKANSYGELVIGLAFALGGVGIYIHAAGLRSMPGMAVGSGLFPKITGVLMVLFGLMLAATAARGLLRDSGSRSDSGGPGISLSGYSIIVFLGLIVLTAILPSIGFLLGGIVFTALVCRLGGAGWIGSALFGIGMTVALYAVFVHGLGVQLPRGVLGGLLGV</sequence>
<feature type="transmembrane region" description="Helical" evidence="1">
    <location>
        <begin position="88"/>
        <end position="117"/>
    </location>
</feature>
<feature type="domain" description="DUF1468" evidence="2">
    <location>
        <begin position="11"/>
        <end position="152"/>
    </location>
</feature>
<keyword evidence="1" id="KW-0472">Membrane</keyword>
<feature type="transmembrane region" description="Helical" evidence="1">
    <location>
        <begin position="123"/>
        <end position="143"/>
    </location>
</feature>
<protein>
    <submittedName>
        <fullName evidence="3">Tripartite tricarboxylate transporter TctB family protein</fullName>
    </submittedName>
</protein>
<keyword evidence="1" id="KW-1133">Transmembrane helix</keyword>
<dbReference type="Pfam" id="PF07331">
    <property type="entry name" value="TctB"/>
    <property type="match status" value="1"/>
</dbReference>
<keyword evidence="1" id="KW-0812">Transmembrane</keyword>
<dbReference type="RefSeq" id="WP_275632472.1">
    <property type="nucleotide sequence ID" value="NZ_JARGYD010000003.1"/>
</dbReference>
<feature type="transmembrane region" description="Helical" evidence="1">
    <location>
        <begin position="46"/>
        <end position="67"/>
    </location>
</feature>
<evidence type="ECO:0000256" key="1">
    <source>
        <dbReference type="SAM" id="Phobius"/>
    </source>
</evidence>
<gene>
    <name evidence="3" type="ORF">ACFOGP_22540</name>
</gene>
<dbReference type="Proteomes" id="UP001595632">
    <property type="component" value="Unassembled WGS sequence"/>
</dbReference>
<evidence type="ECO:0000259" key="2">
    <source>
        <dbReference type="Pfam" id="PF07331"/>
    </source>
</evidence>
<reference evidence="4" key="1">
    <citation type="journal article" date="2019" name="Int. J. Syst. Evol. Microbiol.">
        <title>The Global Catalogue of Microorganisms (GCM) 10K type strain sequencing project: providing services to taxonomists for standard genome sequencing and annotation.</title>
        <authorList>
            <consortium name="The Broad Institute Genomics Platform"/>
            <consortium name="The Broad Institute Genome Sequencing Center for Infectious Disease"/>
            <person name="Wu L."/>
            <person name="Ma J."/>
        </authorList>
    </citation>
    <scope>NUCLEOTIDE SEQUENCE [LARGE SCALE GENOMIC DNA]</scope>
    <source>
        <strain evidence="4">KCTC 52366</strain>
    </source>
</reference>
<organism evidence="3 4">
    <name type="scientific">Psychromarinibacter halotolerans</name>
    <dbReference type="NCBI Taxonomy" id="1775175"/>
    <lineage>
        <taxon>Bacteria</taxon>
        <taxon>Pseudomonadati</taxon>
        <taxon>Pseudomonadota</taxon>
        <taxon>Alphaproteobacteria</taxon>
        <taxon>Rhodobacterales</taxon>
        <taxon>Paracoccaceae</taxon>
        <taxon>Psychromarinibacter</taxon>
    </lineage>
</organism>
<proteinExistence type="predicted"/>
<evidence type="ECO:0000313" key="4">
    <source>
        <dbReference type="Proteomes" id="UP001595632"/>
    </source>
</evidence>
<dbReference type="InterPro" id="IPR009936">
    <property type="entry name" value="DUF1468"/>
</dbReference>
<keyword evidence="4" id="KW-1185">Reference proteome</keyword>
<name>A0ABV7GW93_9RHOB</name>
<accession>A0ABV7GW93</accession>
<feature type="transmembrane region" description="Helical" evidence="1">
    <location>
        <begin position="7"/>
        <end position="26"/>
    </location>
</feature>
<evidence type="ECO:0000313" key="3">
    <source>
        <dbReference type="EMBL" id="MFC3145517.1"/>
    </source>
</evidence>